<evidence type="ECO:0000313" key="2">
    <source>
        <dbReference type="Proteomes" id="UP000008138"/>
    </source>
</evidence>
<dbReference type="HOGENOM" id="CLU_2802481_0_0_2"/>
<dbReference type="eggNOG" id="arCOG07836">
    <property type="taxonomic scope" value="Archaea"/>
</dbReference>
<dbReference type="EMBL" id="CP002590">
    <property type="protein sequence ID" value="AEA11893.1"/>
    <property type="molecule type" value="Genomic_DNA"/>
</dbReference>
<organism evidence="1 2">
    <name type="scientific">Thermoproteus uzoniensis (strain 768-20)</name>
    <dbReference type="NCBI Taxonomy" id="999630"/>
    <lineage>
        <taxon>Archaea</taxon>
        <taxon>Thermoproteota</taxon>
        <taxon>Thermoprotei</taxon>
        <taxon>Thermoproteales</taxon>
        <taxon>Thermoproteaceae</taxon>
        <taxon>Thermoproteus</taxon>
    </lineage>
</organism>
<reference evidence="1 2" key="1">
    <citation type="journal article" date="2011" name="J. Bacteriol.">
        <title>Complete genome sequence of the thermoacidophilic crenarchaeon Thermoproteus uzoniensis 768-20.</title>
        <authorList>
            <person name="Mardanov A.V."/>
            <person name="Gumerov V.M."/>
            <person name="Beletsky A.V."/>
            <person name="Prokofeva M.I."/>
            <person name="Bonch-Osmolovskaya E.A."/>
            <person name="Ravin N.V."/>
            <person name="Skryabin K.G."/>
        </authorList>
    </citation>
    <scope>NUCLEOTIDE SEQUENCE [LARGE SCALE GENOMIC DNA]</scope>
    <source>
        <strain evidence="1 2">768-20</strain>
    </source>
</reference>
<reference key="2">
    <citation type="submission" date="2011-03" db="EMBL/GenBank/DDBJ databases">
        <title>Complete genome sequence of the thermoacidophilic crenarchaeon Thermoproteus uzoniensis 768-20.</title>
        <authorList>
            <person name="Mardanov A.V."/>
            <person name="Gumerov V.M."/>
            <person name="Beletsky A.V."/>
            <person name="Prokofeva M.I."/>
            <person name="Bonch-Osmolovskaya E.A."/>
            <person name="Ravin N.V."/>
            <person name="Skryabin K.G."/>
        </authorList>
    </citation>
    <scope>NUCLEOTIDE SEQUENCE</scope>
    <source>
        <strain>768-20</strain>
    </source>
</reference>
<dbReference type="KEGG" id="tuz:TUZN_0397"/>
<dbReference type="Proteomes" id="UP000008138">
    <property type="component" value="Chromosome"/>
</dbReference>
<sequence length="67" mass="7280">MQTTSVHANYYCPGSTALVSYPWIAIDGVTGQWIYPTGLPSYKSWSPTYCVCGNIQITLPPPSLPEG</sequence>
<keyword evidence="2" id="KW-1185">Reference proteome</keyword>
<gene>
    <name evidence="1" type="ordered locus">TUZN_0397</name>
</gene>
<evidence type="ECO:0000313" key="1">
    <source>
        <dbReference type="EMBL" id="AEA11893.1"/>
    </source>
</evidence>
<protein>
    <submittedName>
        <fullName evidence="1">Uncharacterized protein</fullName>
    </submittedName>
</protein>
<accession>F2L2V5</accession>
<proteinExistence type="predicted"/>
<name>F2L2V5_THEU7</name>
<dbReference type="AlphaFoldDB" id="F2L2V5"/>